<evidence type="ECO:0000313" key="2">
    <source>
        <dbReference type="Proteomes" id="UP000222542"/>
    </source>
</evidence>
<sequence length="211" mass="23649">MEALKEEIKFTVKMFRPATLSFTIKQARMQEKAIEAALKKAKPVYKPSSNVYNARVAKGTNTPNVRPNVFRVSPEVYEYRKINHLCFKCGDKYSPGHQCKMNQLQCITREIEEMPSDQINNPEIEIEGELNSEIQEVVCLNALSESNLGVNPILVGGTKKNKSLSVLVDSGATHSFIDEQTVRETGHHPLYSHPIRVTVADGNYVYCSSSS</sequence>
<reference evidence="1 2" key="2">
    <citation type="journal article" date="2017" name="Genome Biol.">
        <title>New reference genome sequences of hot pepper reveal the massive evolution of plant disease-resistance genes by retroduplication.</title>
        <authorList>
            <person name="Kim S."/>
            <person name="Park J."/>
            <person name="Yeom S.I."/>
            <person name="Kim Y.M."/>
            <person name="Seo E."/>
            <person name="Kim K.T."/>
            <person name="Kim M.S."/>
            <person name="Lee J.M."/>
            <person name="Cheong K."/>
            <person name="Shin H.S."/>
            <person name="Kim S.B."/>
            <person name="Han K."/>
            <person name="Lee J."/>
            <person name="Park M."/>
            <person name="Lee H.A."/>
            <person name="Lee H.Y."/>
            <person name="Lee Y."/>
            <person name="Oh S."/>
            <person name="Lee J.H."/>
            <person name="Choi E."/>
            <person name="Choi E."/>
            <person name="Lee S.E."/>
            <person name="Jeon J."/>
            <person name="Kim H."/>
            <person name="Choi G."/>
            <person name="Song H."/>
            <person name="Lee J."/>
            <person name="Lee S.C."/>
            <person name="Kwon J.K."/>
            <person name="Lee H.Y."/>
            <person name="Koo N."/>
            <person name="Hong Y."/>
            <person name="Kim R.W."/>
            <person name="Kang W.H."/>
            <person name="Huh J.H."/>
            <person name="Kang B.C."/>
            <person name="Yang T.J."/>
            <person name="Lee Y.H."/>
            <person name="Bennetzen J.L."/>
            <person name="Choi D."/>
        </authorList>
    </citation>
    <scope>NUCLEOTIDE SEQUENCE [LARGE SCALE GENOMIC DNA]</scope>
    <source>
        <strain evidence="2">cv. CM334</strain>
    </source>
</reference>
<gene>
    <name evidence="1" type="ORF">T459_22842</name>
</gene>
<dbReference type="Pfam" id="PF08284">
    <property type="entry name" value="RVP_2"/>
    <property type="match status" value="1"/>
</dbReference>
<proteinExistence type="predicted"/>
<dbReference type="Proteomes" id="UP000222542">
    <property type="component" value="Unassembled WGS sequence"/>
</dbReference>
<accession>A0A2G2YQM4</accession>
<dbReference type="CDD" id="cd00303">
    <property type="entry name" value="retropepsin_like"/>
    <property type="match status" value="1"/>
</dbReference>
<reference evidence="1 2" key="1">
    <citation type="journal article" date="2014" name="Nat. Genet.">
        <title>Genome sequence of the hot pepper provides insights into the evolution of pungency in Capsicum species.</title>
        <authorList>
            <person name="Kim S."/>
            <person name="Park M."/>
            <person name="Yeom S.I."/>
            <person name="Kim Y.M."/>
            <person name="Lee J.M."/>
            <person name="Lee H.A."/>
            <person name="Seo E."/>
            <person name="Choi J."/>
            <person name="Cheong K."/>
            <person name="Kim K.T."/>
            <person name="Jung K."/>
            <person name="Lee G.W."/>
            <person name="Oh S.K."/>
            <person name="Bae C."/>
            <person name="Kim S.B."/>
            <person name="Lee H.Y."/>
            <person name="Kim S.Y."/>
            <person name="Kim M.S."/>
            <person name="Kang B.C."/>
            <person name="Jo Y.D."/>
            <person name="Yang H.B."/>
            <person name="Jeong H.J."/>
            <person name="Kang W.H."/>
            <person name="Kwon J.K."/>
            <person name="Shin C."/>
            <person name="Lim J.Y."/>
            <person name="Park J.H."/>
            <person name="Huh J.H."/>
            <person name="Kim J.S."/>
            <person name="Kim B.D."/>
            <person name="Cohen O."/>
            <person name="Paran I."/>
            <person name="Suh M.C."/>
            <person name="Lee S.B."/>
            <person name="Kim Y.K."/>
            <person name="Shin Y."/>
            <person name="Noh S.J."/>
            <person name="Park J."/>
            <person name="Seo Y.S."/>
            <person name="Kwon S.Y."/>
            <person name="Kim H.A."/>
            <person name="Park J.M."/>
            <person name="Kim H.J."/>
            <person name="Choi S.B."/>
            <person name="Bosland P.W."/>
            <person name="Reeves G."/>
            <person name="Jo S.H."/>
            <person name="Lee B.W."/>
            <person name="Cho H.T."/>
            <person name="Choi H.S."/>
            <person name="Lee M.S."/>
            <person name="Yu Y."/>
            <person name="Do Choi Y."/>
            <person name="Park B.S."/>
            <person name="van Deynze A."/>
            <person name="Ashrafi H."/>
            <person name="Hill T."/>
            <person name="Kim W.T."/>
            <person name="Pai H.S."/>
            <person name="Ahn H.K."/>
            <person name="Yeam I."/>
            <person name="Giovannoni J.J."/>
            <person name="Rose J.K."/>
            <person name="Sorensen I."/>
            <person name="Lee S.J."/>
            <person name="Kim R.W."/>
            <person name="Choi I.Y."/>
            <person name="Choi B.S."/>
            <person name="Lim J.S."/>
            <person name="Lee Y.H."/>
            <person name="Choi D."/>
        </authorList>
    </citation>
    <scope>NUCLEOTIDE SEQUENCE [LARGE SCALE GENOMIC DNA]</scope>
    <source>
        <strain evidence="2">cv. CM334</strain>
    </source>
</reference>
<dbReference type="InterPro" id="IPR021109">
    <property type="entry name" value="Peptidase_aspartic_dom_sf"/>
</dbReference>
<dbReference type="EMBL" id="AYRZ02000009">
    <property type="protein sequence ID" value="PHT72057.1"/>
    <property type="molecule type" value="Genomic_DNA"/>
</dbReference>
<name>A0A2G2YQM4_CAPAN</name>
<dbReference type="Gramene" id="PHT72057">
    <property type="protein sequence ID" value="PHT72057"/>
    <property type="gene ID" value="T459_22842"/>
</dbReference>
<dbReference type="Gene3D" id="2.40.70.10">
    <property type="entry name" value="Acid Proteases"/>
    <property type="match status" value="1"/>
</dbReference>
<keyword evidence="2" id="KW-1185">Reference proteome</keyword>
<dbReference type="AlphaFoldDB" id="A0A2G2YQM4"/>
<organism evidence="1 2">
    <name type="scientific">Capsicum annuum</name>
    <name type="common">Capsicum pepper</name>
    <dbReference type="NCBI Taxonomy" id="4072"/>
    <lineage>
        <taxon>Eukaryota</taxon>
        <taxon>Viridiplantae</taxon>
        <taxon>Streptophyta</taxon>
        <taxon>Embryophyta</taxon>
        <taxon>Tracheophyta</taxon>
        <taxon>Spermatophyta</taxon>
        <taxon>Magnoliopsida</taxon>
        <taxon>eudicotyledons</taxon>
        <taxon>Gunneridae</taxon>
        <taxon>Pentapetalae</taxon>
        <taxon>asterids</taxon>
        <taxon>lamiids</taxon>
        <taxon>Solanales</taxon>
        <taxon>Solanaceae</taxon>
        <taxon>Solanoideae</taxon>
        <taxon>Capsiceae</taxon>
        <taxon>Capsicum</taxon>
    </lineage>
</organism>
<comment type="caution">
    <text evidence="1">The sequence shown here is derived from an EMBL/GenBank/DDBJ whole genome shotgun (WGS) entry which is preliminary data.</text>
</comment>
<evidence type="ECO:0000313" key="1">
    <source>
        <dbReference type="EMBL" id="PHT72057.1"/>
    </source>
</evidence>
<protein>
    <submittedName>
        <fullName evidence="1">Uncharacterized protein</fullName>
    </submittedName>
</protein>